<protein>
    <submittedName>
        <fullName evidence="2">Uncharacterized protein</fullName>
    </submittedName>
</protein>
<gene>
    <name evidence="2" type="ORF">SAMN04488133_1575</name>
</gene>
<dbReference type="Proteomes" id="UP000236740">
    <property type="component" value="Unassembled WGS sequence"/>
</dbReference>
<proteinExistence type="predicted"/>
<sequence length="41" mass="4466">MAGQKQRSAESADGAHRRPRYHSPVSIGVPIMLPHSVQEPS</sequence>
<accession>A0A1H5YFQ7</accession>
<feature type="compositionally biased region" description="Basic and acidic residues" evidence="1">
    <location>
        <begin position="7"/>
        <end position="16"/>
    </location>
</feature>
<name>A0A1H5YFQ7_9EURY</name>
<evidence type="ECO:0000313" key="2">
    <source>
        <dbReference type="EMBL" id="SEG22913.1"/>
    </source>
</evidence>
<keyword evidence="3" id="KW-1185">Reference proteome</keyword>
<evidence type="ECO:0000313" key="3">
    <source>
        <dbReference type="Proteomes" id="UP000236740"/>
    </source>
</evidence>
<reference evidence="2 3" key="1">
    <citation type="submission" date="2016-10" db="EMBL/GenBank/DDBJ databases">
        <authorList>
            <person name="de Groot N.N."/>
        </authorList>
    </citation>
    <scope>NUCLEOTIDE SEQUENCE [LARGE SCALE GENOMIC DNA]</scope>
    <source>
        <strain evidence="2 3">CGMCC 1.10331</strain>
    </source>
</reference>
<dbReference type="EMBL" id="FNVN01000002">
    <property type="protein sequence ID" value="SEG22913.1"/>
    <property type="molecule type" value="Genomic_DNA"/>
</dbReference>
<dbReference type="AlphaFoldDB" id="A0A1H5YFQ7"/>
<feature type="region of interest" description="Disordered" evidence="1">
    <location>
        <begin position="1"/>
        <end position="41"/>
    </location>
</feature>
<evidence type="ECO:0000256" key="1">
    <source>
        <dbReference type="SAM" id="MobiDB-lite"/>
    </source>
</evidence>
<organism evidence="2 3">
    <name type="scientific">Halobellus limi</name>
    <dbReference type="NCBI Taxonomy" id="699433"/>
    <lineage>
        <taxon>Archaea</taxon>
        <taxon>Methanobacteriati</taxon>
        <taxon>Methanobacteriota</taxon>
        <taxon>Stenosarchaea group</taxon>
        <taxon>Halobacteria</taxon>
        <taxon>Halobacteriales</taxon>
        <taxon>Haloferacaceae</taxon>
        <taxon>Halobellus</taxon>
    </lineage>
</organism>